<evidence type="ECO:0000313" key="4">
    <source>
        <dbReference type="Proteomes" id="UP000315471"/>
    </source>
</evidence>
<feature type="domain" description="Pseudouridine synthase RsuA/RluA-like" evidence="2">
    <location>
        <begin position="105"/>
        <end position="268"/>
    </location>
</feature>
<dbReference type="EC" id="5.4.99.28" evidence="3"/>
<gene>
    <name evidence="3" type="primary">rluA_1</name>
    <name evidence="3" type="ORF">Q31b_37000</name>
</gene>
<protein>
    <submittedName>
        <fullName evidence="3">Ribosomal large subunit pseudouridine synthase A</fullName>
        <ecNumber evidence="3">5.4.99.28</ecNumber>
    </submittedName>
</protein>
<dbReference type="InterPro" id="IPR050188">
    <property type="entry name" value="RluA_PseudoU_synthase"/>
</dbReference>
<dbReference type="EMBL" id="SJPY01000005">
    <property type="protein sequence ID" value="TWU40351.1"/>
    <property type="molecule type" value="Genomic_DNA"/>
</dbReference>
<accession>A0A5C6DY71</accession>
<dbReference type="GO" id="GO:0160151">
    <property type="term" value="F:tRNA pseudouridine(32) synthase activity"/>
    <property type="evidence" value="ECO:0007669"/>
    <property type="project" value="UniProtKB-EC"/>
</dbReference>
<dbReference type="Proteomes" id="UP000315471">
    <property type="component" value="Unassembled WGS sequence"/>
</dbReference>
<dbReference type="AlphaFoldDB" id="A0A5C6DY71"/>
<dbReference type="GO" id="GO:0000455">
    <property type="term" value="P:enzyme-directed rRNA pseudouridine synthesis"/>
    <property type="evidence" value="ECO:0007669"/>
    <property type="project" value="TreeGrafter"/>
</dbReference>
<reference evidence="3 4" key="1">
    <citation type="submission" date="2019-02" db="EMBL/GenBank/DDBJ databases">
        <title>Deep-cultivation of Planctomycetes and their phenomic and genomic characterization uncovers novel biology.</title>
        <authorList>
            <person name="Wiegand S."/>
            <person name="Jogler M."/>
            <person name="Boedeker C."/>
            <person name="Pinto D."/>
            <person name="Vollmers J."/>
            <person name="Rivas-Marin E."/>
            <person name="Kohn T."/>
            <person name="Peeters S.H."/>
            <person name="Heuer A."/>
            <person name="Rast P."/>
            <person name="Oberbeckmann S."/>
            <person name="Bunk B."/>
            <person name="Jeske O."/>
            <person name="Meyerdierks A."/>
            <person name="Storesund J.E."/>
            <person name="Kallscheuer N."/>
            <person name="Luecker S."/>
            <person name="Lage O.M."/>
            <person name="Pohl T."/>
            <person name="Merkel B.J."/>
            <person name="Hornburger P."/>
            <person name="Mueller R.-W."/>
            <person name="Bruemmer F."/>
            <person name="Labrenz M."/>
            <person name="Spormann A.M."/>
            <person name="Op Den Camp H."/>
            <person name="Overmann J."/>
            <person name="Amann R."/>
            <person name="Jetten M.S.M."/>
            <person name="Mascher T."/>
            <person name="Medema M.H."/>
            <person name="Devos D.P."/>
            <person name="Kaster A.-K."/>
            <person name="Ovreas L."/>
            <person name="Rohde M."/>
            <person name="Galperin M.Y."/>
            <person name="Jogler C."/>
        </authorList>
    </citation>
    <scope>NUCLEOTIDE SEQUENCE [LARGE SCALE GENOMIC DNA]</scope>
    <source>
        <strain evidence="3 4">Q31b</strain>
    </source>
</reference>
<dbReference type="PANTHER" id="PTHR21600:SF87">
    <property type="entry name" value="RNA PSEUDOURIDYLATE SYNTHASE DOMAIN-CONTAINING PROTEIN 1"/>
    <property type="match status" value="1"/>
</dbReference>
<dbReference type="Pfam" id="PF00849">
    <property type="entry name" value="PseudoU_synth_2"/>
    <property type="match status" value="1"/>
</dbReference>
<keyword evidence="4" id="KW-1185">Reference proteome</keyword>
<dbReference type="InterPro" id="IPR006145">
    <property type="entry name" value="PsdUridine_synth_RsuA/RluA"/>
</dbReference>
<dbReference type="SUPFAM" id="SSF55120">
    <property type="entry name" value="Pseudouridine synthase"/>
    <property type="match status" value="1"/>
</dbReference>
<comment type="caution">
    <text evidence="3">The sequence shown here is derived from an EMBL/GenBank/DDBJ whole genome shotgun (WGS) entry which is preliminary data.</text>
</comment>
<dbReference type="PROSITE" id="PS01129">
    <property type="entry name" value="PSI_RLU"/>
    <property type="match status" value="1"/>
</dbReference>
<dbReference type="CDD" id="cd02869">
    <property type="entry name" value="PseudoU_synth_RluA_like"/>
    <property type="match status" value="1"/>
</dbReference>
<keyword evidence="3" id="KW-0413">Isomerase</keyword>
<evidence type="ECO:0000313" key="3">
    <source>
        <dbReference type="EMBL" id="TWU40351.1"/>
    </source>
</evidence>
<dbReference type="PANTHER" id="PTHR21600">
    <property type="entry name" value="MITOCHONDRIAL RNA PSEUDOURIDINE SYNTHASE"/>
    <property type="match status" value="1"/>
</dbReference>
<sequence length="342" mass="38284">MRKPVCSFSFDPLPGSIPYESRRSIRVKAKFAGLTFIDFLCRYHPPIARQTWLDWIDAGDIRIDSFPVRATRVVREGDCFVHVMHDVTEPEVNGNVSVIHQDKSMLVIDKPAPLPMHASGRFSRNTLLYLLQQHYSQERLRIAHRLDANTTGVVVVCRSGEAAAFVQPQFERREVEKLYLVRATGSIAWNHYRCDLAISSSPAVGGRRRGAGGRTAIDASADAGSLPGQVLGLPARTDFEVVKRLPDNTTLLLARPLTGRTNQIRVHLWSLGFPVFGDPLYLTENKLGEQQTLTPDAQPLCLHAHRLTFCDPTSKTRKTFESEPPPWWIDGVRSHLSLGTSI</sequence>
<dbReference type="RefSeq" id="WP_146600930.1">
    <property type="nucleotide sequence ID" value="NZ_SJPY01000005.1"/>
</dbReference>
<dbReference type="InterPro" id="IPR006224">
    <property type="entry name" value="PsdUridine_synth_RluA-like_CS"/>
</dbReference>
<dbReference type="GO" id="GO:0003723">
    <property type="term" value="F:RNA binding"/>
    <property type="evidence" value="ECO:0007669"/>
    <property type="project" value="InterPro"/>
</dbReference>
<dbReference type="OrthoDB" id="9784108at2"/>
<organism evidence="3 4">
    <name type="scientific">Novipirellula aureliae</name>
    <dbReference type="NCBI Taxonomy" id="2527966"/>
    <lineage>
        <taxon>Bacteria</taxon>
        <taxon>Pseudomonadati</taxon>
        <taxon>Planctomycetota</taxon>
        <taxon>Planctomycetia</taxon>
        <taxon>Pirellulales</taxon>
        <taxon>Pirellulaceae</taxon>
        <taxon>Novipirellula</taxon>
    </lineage>
</organism>
<name>A0A5C6DY71_9BACT</name>
<proteinExistence type="inferred from homology"/>
<dbReference type="InterPro" id="IPR020103">
    <property type="entry name" value="PsdUridine_synth_cat_dom_sf"/>
</dbReference>
<dbReference type="Gene3D" id="3.30.2350.10">
    <property type="entry name" value="Pseudouridine synthase"/>
    <property type="match status" value="1"/>
</dbReference>
<evidence type="ECO:0000256" key="1">
    <source>
        <dbReference type="ARBA" id="ARBA00010876"/>
    </source>
</evidence>
<comment type="similarity">
    <text evidence="1">Belongs to the pseudouridine synthase RluA family.</text>
</comment>
<evidence type="ECO:0000259" key="2">
    <source>
        <dbReference type="Pfam" id="PF00849"/>
    </source>
</evidence>